<keyword evidence="3" id="KW-1185">Reference proteome</keyword>
<dbReference type="EMBL" id="CP046522">
    <property type="protein sequence ID" value="QGU95982.1"/>
    <property type="molecule type" value="Genomic_DNA"/>
</dbReference>
<evidence type="ECO:0008006" key="4">
    <source>
        <dbReference type="Google" id="ProtNLM"/>
    </source>
</evidence>
<accession>A0A6I6EQH5</accession>
<feature type="transmembrane region" description="Helical" evidence="1">
    <location>
        <begin position="49"/>
        <end position="69"/>
    </location>
</feature>
<keyword evidence="1" id="KW-0812">Transmembrane</keyword>
<name>A0A6I6EQH5_9CLOT</name>
<keyword evidence="1" id="KW-0472">Membrane</keyword>
<gene>
    <name evidence="2" type="ORF">GOM49_13585</name>
</gene>
<organism evidence="2 3">
    <name type="scientific">Clostridium bovifaecis</name>
    <dbReference type="NCBI Taxonomy" id="2184719"/>
    <lineage>
        <taxon>Bacteria</taxon>
        <taxon>Bacillati</taxon>
        <taxon>Bacillota</taxon>
        <taxon>Clostridia</taxon>
        <taxon>Eubacteriales</taxon>
        <taxon>Clostridiaceae</taxon>
        <taxon>Clostridium</taxon>
    </lineage>
</organism>
<reference evidence="2 3" key="1">
    <citation type="submission" date="2019-12" db="EMBL/GenBank/DDBJ databases">
        <title>Genome sequenceing of Clostridium bovifaecis.</title>
        <authorList>
            <person name="Yao Y."/>
        </authorList>
    </citation>
    <scope>NUCLEOTIDE SEQUENCE [LARGE SCALE GENOMIC DNA]</scope>
    <source>
        <strain evidence="2 3">BXX</strain>
    </source>
</reference>
<protein>
    <recommendedName>
        <fullName evidence="4">DUF2933 domain-containing protein</fullName>
    </recommendedName>
</protein>
<keyword evidence="1" id="KW-1133">Transmembrane helix</keyword>
<evidence type="ECO:0000313" key="2">
    <source>
        <dbReference type="EMBL" id="QGU95982.1"/>
    </source>
</evidence>
<sequence length="88" mass="9438">MNCHEDNKGKGGNHKHSPLKHMLHMILCCGLPIVVIGLLPFIARISPSAAGVLARIAPFICPLMMIAMIPMMLGGNKKGSCCDNKSEN</sequence>
<evidence type="ECO:0000256" key="1">
    <source>
        <dbReference type="SAM" id="Phobius"/>
    </source>
</evidence>
<dbReference type="Proteomes" id="UP000422764">
    <property type="component" value="Chromosome"/>
</dbReference>
<proteinExistence type="predicted"/>
<feature type="transmembrane region" description="Helical" evidence="1">
    <location>
        <begin position="21"/>
        <end position="43"/>
    </location>
</feature>
<evidence type="ECO:0000313" key="3">
    <source>
        <dbReference type="Proteomes" id="UP000422764"/>
    </source>
</evidence>
<dbReference type="AlphaFoldDB" id="A0A6I6EQH5"/>